<organism evidence="1">
    <name type="scientific">viral metagenome</name>
    <dbReference type="NCBI Taxonomy" id="1070528"/>
    <lineage>
        <taxon>unclassified sequences</taxon>
        <taxon>metagenomes</taxon>
        <taxon>organismal metagenomes</taxon>
    </lineage>
</organism>
<dbReference type="EMBL" id="MN740716">
    <property type="protein sequence ID" value="QHS80703.1"/>
    <property type="molecule type" value="Genomic_DNA"/>
</dbReference>
<reference evidence="1" key="1">
    <citation type="journal article" date="2020" name="Nature">
        <title>Giant virus diversity and host interactions through global metagenomics.</title>
        <authorList>
            <person name="Schulz F."/>
            <person name="Roux S."/>
            <person name="Paez-Espino D."/>
            <person name="Jungbluth S."/>
            <person name="Walsh D.A."/>
            <person name="Denef V.J."/>
            <person name="McMahon K.D."/>
            <person name="Konstantinidis K.T."/>
            <person name="Eloe-Fadrosh E.A."/>
            <person name="Kyrpides N.C."/>
            <person name="Woyke T."/>
        </authorList>
    </citation>
    <scope>NUCLEOTIDE SEQUENCE</scope>
    <source>
        <strain evidence="1">GVMAG-S-1091796-13</strain>
    </source>
</reference>
<proteinExistence type="predicted"/>
<accession>A0A6C0AMH9</accession>
<dbReference type="AlphaFoldDB" id="A0A6C0AMH9"/>
<evidence type="ECO:0000313" key="1">
    <source>
        <dbReference type="EMBL" id="QHS80703.1"/>
    </source>
</evidence>
<protein>
    <submittedName>
        <fullName evidence="1">Uncharacterized protein</fullName>
    </submittedName>
</protein>
<sequence>MDKLLRMLLTSIMYKYRNNDQKINETIINYKDDIYQRFIIYNNHY</sequence>
<name>A0A6C0AMH9_9ZZZZ</name>